<gene>
    <name evidence="2" type="ORF">AQI88_29790</name>
</gene>
<feature type="domain" description="DUF397" evidence="1">
    <location>
        <begin position="17"/>
        <end position="69"/>
    </location>
</feature>
<sequence length="78" mass="8391">MERVENGVAAHLIPGVTWMKSQHSNGAGDCAEVAPLPDGGMAIRNSRFPQGPALIYTRKEVVAFFAGVKDGEFDFVID</sequence>
<dbReference type="OrthoDB" id="4558943at2"/>
<keyword evidence="3" id="KW-1185">Reference proteome</keyword>
<protein>
    <recommendedName>
        <fullName evidence="1">DUF397 domain-containing protein</fullName>
    </recommendedName>
</protein>
<dbReference type="STRING" id="67285.AQI88_29790"/>
<dbReference type="RefSeq" id="WP_067005030.1">
    <property type="nucleotide sequence ID" value="NZ_BNDU01000006.1"/>
</dbReference>
<proteinExistence type="predicted"/>
<evidence type="ECO:0000313" key="3">
    <source>
        <dbReference type="Proteomes" id="UP000054241"/>
    </source>
</evidence>
<dbReference type="Pfam" id="PF04149">
    <property type="entry name" value="DUF397"/>
    <property type="match status" value="1"/>
</dbReference>
<dbReference type="AlphaFoldDB" id="A0A101NH47"/>
<evidence type="ECO:0000259" key="1">
    <source>
        <dbReference type="Pfam" id="PF04149"/>
    </source>
</evidence>
<name>A0A101NH47_9ACTN</name>
<dbReference type="InterPro" id="IPR007278">
    <property type="entry name" value="DUF397"/>
</dbReference>
<dbReference type="Proteomes" id="UP000054241">
    <property type="component" value="Unassembled WGS sequence"/>
</dbReference>
<accession>A0A101NH47</accession>
<organism evidence="2 3">
    <name type="scientific">Streptomyces cellostaticus</name>
    <dbReference type="NCBI Taxonomy" id="67285"/>
    <lineage>
        <taxon>Bacteria</taxon>
        <taxon>Bacillati</taxon>
        <taxon>Actinomycetota</taxon>
        <taxon>Actinomycetes</taxon>
        <taxon>Kitasatosporales</taxon>
        <taxon>Streptomycetaceae</taxon>
        <taxon>Streptomyces</taxon>
    </lineage>
</organism>
<evidence type="ECO:0000313" key="2">
    <source>
        <dbReference type="EMBL" id="KUM92882.1"/>
    </source>
</evidence>
<comment type="caution">
    <text evidence="2">The sequence shown here is derived from an EMBL/GenBank/DDBJ whole genome shotgun (WGS) entry which is preliminary data.</text>
</comment>
<reference evidence="2 3" key="1">
    <citation type="submission" date="2015-10" db="EMBL/GenBank/DDBJ databases">
        <title>Draft genome sequence of Streptomyces cellostaticus DSM 40189, type strain for the species Streptomyces cellostaticus.</title>
        <authorList>
            <person name="Ruckert C."/>
            <person name="Winkler A."/>
            <person name="Kalinowski J."/>
            <person name="Kampfer P."/>
            <person name="Glaeser S."/>
        </authorList>
    </citation>
    <scope>NUCLEOTIDE SEQUENCE [LARGE SCALE GENOMIC DNA]</scope>
    <source>
        <strain evidence="2 3">DSM 40189</strain>
    </source>
</reference>
<dbReference type="EMBL" id="LMWL01000056">
    <property type="protein sequence ID" value="KUM92882.1"/>
    <property type="molecule type" value="Genomic_DNA"/>
</dbReference>